<evidence type="ECO:0000256" key="7">
    <source>
        <dbReference type="ARBA" id="ARBA00022679"/>
    </source>
</evidence>
<keyword evidence="13" id="KW-1185">Reference proteome</keyword>
<keyword evidence="5" id="KW-0169">Cobalamin biosynthesis</keyword>
<dbReference type="InterPro" id="IPR003200">
    <property type="entry name" value="Nict_dMeBzImd_PRibTrfase"/>
</dbReference>
<comment type="pathway">
    <text evidence="1">Nucleoside biosynthesis; alpha-ribazole biosynthesis; alpha-ribazole from 5,6-dimethylbenzimidazole: step 1/2.</text>
</comment>
<evidence type="ECO:0000313" key="12">
    <source>
        <dbReference type="EMBL" id="PRX96250.1"/>
    </source>
</evidence>
<feature type="compositionally biased region" description="Basic and acidic residues" evidence="10">
    <location>
        <begin position="34"/>
        <end position="48"/>
    </location>
</feature>
<dbReference type="NCBIfam" id="TIGR02476">
    <property type="entry name" value="BluB"/>
    <property type="match status" value="1"/>
</dbReference>
<comment type="similarity">
    <text evidence="2">Belongs to the CobT family.</text>
</comment>
<dbReference type="InterPro" id="IPR023195">
    <property type="entry name" value="Nict_dMeBzImd_PRibTrfase_N"/>
</dbReference>
<evidence type="ECO:0000256" key="6">
    <source>
        <dbReference type="ARBA" id="ARBA00022676"/>
    </source>
</evidence>
<feature type="compositionally biased region" description="Low complexity" evidence="10">
    <location>
        <begin position="95"/>
        <end position="116"/>
    </location>
</feature>
<dbReference type="Gene3D" id="3.40.109.10">
    <property type="entry name" value="NADH Oxidase"/>
    <property type="match status" value="1"/>
</dbReference>
<dbReference type="EC" id="2.4.2.21" evidence="3"/>
<dbReference type="GO" id="GO:0008939">
    <property type="term" value="F:nicotinate-nucleotide-dimethylbenzimidazole phosphoribosyltransferase activity"/>
    <property type="evidence" value="ECO:0007669"/>
    <property type="project" value="UniProtKB-EC"/>
</dbReference>
<evidence type="ECO:0000256" key="2">
    <source>
        <dbReference type="ARBA" id="ARBA00007110"/>
    </source>
</evidence>
<dbReference type="Gene3D" id="3.40.50.10210">
    <property type="match status" value="1"/>
</dbReference>
<sequence>MSRRDNGLPERYNGYHARSAHDTAYPPTAPDASRPGRDPYMHRVDSPDQRPGLLDDLPEPGRDSGPLPFGKPRQDRRHRGLPAEHPSGPLPIPDAGAPAGPRFPGPGDEPAEAAEPAAPPPGGLGPAAIQALAALAQDTAPAAGAEAPEAARAPEPPAPAAELPPSPPPYPAPAEAPRAAFPGAAPPEPLIEDASGPPPRFRPDPVPDAVVTRVLEAAHRAPAMGLAQPWDFLIVTDPDTRRELRELAREQALRRAGRRARARGAVEEAGRGITEAPVSVIVTVDPTRGTQHTAGRHAQPRSAGYSATLAVSNLWQAARAEGLGLGWVTFFDDRELAERLAIPAHLEVAAFLCVGYADAPAGAAEPAAEGAAPVRPLSWAVHNERYGRRGLPGTEPRSLVAETLALVRPPDEAAARAARERLDRMAGAEALGALGELAERLAGLAGPAGPDPAALVVFAADHGVAPAPPGPPPVPHEGSLADRLARRADVDLVLADVGLAGEPAPGLLPRRVGRGTADITAQPAMTRDDALRAAETGIELAADLVAAGSRALLTGEPAGAGSAASTALVAVLTGREAAEVHGPRPVDPAGAAAHDRALEAAQAALRLHRPDAGDPLGVLAAVGGFEHAALAGLVLGAAALRVPVLLDGAASAAAACLAVALCPDAAQVCVAAHRAVGGAQPAALAHLGLRPLAELRLGAGGGAGPLLALPLLRTAAGLAADDPAEAP</sequence>
<dbReference type="GO" id="GO:0009236">
    <property type="term" value="P:cobalamin biosynthetic process"/>
    <property type="evidence" value="ECO:0007669"/>
    <property type="project" value="UniProtKB-KW"/>
</dbReference>
<feature type="region of interest" description="Disordered" evidence="10">
    <location>
        <begin position="1"/>
        <end position="205"/>
    </location>
</feature>
<feature type="domain" description="Nitroreductase" evidence="11">
    <location>
        <begin position="201"/>
        <end position="356"/>
    </location>
</feature>
<proteinExistence type="inferred from homology"/>
<dbReference type="InterPro" id="IPR036087">
    <property type="entry name" value="Nict_dMeBzImd_PRibTrfase_sf"/>
</dbReference>
<dbReference type="OrthoDB" id="9773807at2"/>
<keyword evidence="7" id="KW-0808">Transferase</keyword>
<evidence type="ECO:0000256" key="10">
    <source>
        <dbReference type="SAM" id="MobiDB-lite"/>
    </source>
</evidence>
<name>A0A2T0PXJ2_9ACTN</name>
<dbReference type="AlphaFoldDB" id="A0A2T0PXJ2"/>
<comment type="caution">
    <text evidence="12">The sequence shown here is derived from an EMBL/GenBank/DDBJ whole genome shotgun (WGS) entry which is preliminary data.</text>
</comment>
<dbReference type="Gene3D" id="1.10.1610.10">
    <property type="match status" value="1"/>
</dbReference>
<dbReference type="PANTHER" id="PTHR43463:SF1">
    <property type="entry name" value="NICOTINATE-NUCLEOTIDE--DIMETHYLBENZIMIDAZOLE PHOSPHORIBOSYLTRANSFERASE"/>
    <property type="match status" value="1"/>
</dbReference>
<dbReference type="GO" id="GO:0016491">
    <property type="term" value="F:oxidoreductase activity"/>
    <property type="evidence" value="ECO:0007669"/>
    <property type="project" value="InterPro"/>
</dbReference>
<dbReference type="SUPFAM" id="SSF55469">
    <property type="entry name" value="FMN-dependent nitroreductase-like"/>
    <property type="match status" value="1"/>
</dbReference>
<feature type="compositionally biased region" description="Low complexity" evidence="10">
    <location>
        <begin position="126"/>
        <end position="153"/>
    </location>
</feature>
<dbReference type="UniPathway" id="UPA00061">
    <property type="reaction ID" value="UER00516"/>
</dbReference>
<feature type="compositionally biased region" description="Pro residues" evidence="10">
    <location>
        <begin position="196"/>
        <end position="205"/>
    </location>
</feature>
<dbReference type="Pfam" id="PF02277">
    <property type="entry name" value="DBI_PRT"/>
    <property type="match status" value="1"/>
</dbReference>
<dbReference type="Pfam" id="PF00881">
    <property type="entry name" value="Nitroreductase"/>
    <property type="match status" value="1"/>
</dbReference>
<comment type="catalytic activity">
    <reaction evidence="9">
        <text>5,6-dimethylbenzimidazole + nicotinate beta-D-ribonucleotide = alpha-ribazole 5'-phosphate + nicotinate + H(+)</text>
        <dbReference type="Rhea" id="RHEA:11196"/>
        <dbReference type="ChEBI" id="CHEBI:15378"/>
        <dbReference type="ChEBI" id="CHEBI:15890"/>
        <dbReference type="ChEBI" id="CHEBI:32544"/>
        <dbReference type="ChEBI" id="CHEBI:57502"/>
        <dbReference type="ChEBI" id="CHEBI:57918"/>
        <dbReference type="EC" id="2.4.2.21"/>
    </reaction>
</comment>
<keyword evidence="6" id="KW-0328">Glycosyltransferase</keyword>
<evidence type="ECO:0000259" key="11">
    <source>
        <dbReference type="Pfam" id="PF00881"/>
    </source>
</evidence>
<dbReference type="CDD" id="cd02439">
    <property type="entry name" value="DMB-PRT_CobT"/>
    <property type="match status" value="1"/>
</dbReference>
<feature type="compositionally biased region" description="Pro residues" evidence="10">
    <location>
        <begin position="154"/>
        <end position="174"/>
    </location>
</feature>
<reference evidence="12 13" key="1">
    <citation type="submission" date="2018-03" db="EMBL/GenBank/DDBJ databases">
        <title>Genomic Encyclopedia of Archaeal and Bacterial Type Strains, Phase II (KMG-II): from individual species to whole genera.</title>
        <authorList>
            <person name="Goeker M."/>
        </authorList>
    </citation>
    <scope>NUCLEOTIDE SEQUENCE [LARGE SCALE GENOMIC DNA]</scope>
    <source>
        <strain evidence="12 13">DSM 45601</strain>
    </source>
</reference>
<dbReference type="Proteomes" id="UP000237846">
    <property type="component" value="Unassembled WGS sequence"/>
</dbReference>
<accession>A0A2T0PXJ2</accession>
<protein>
    <recommendedName>
        <fullName evidence="4">Nicotinate-nucleotide--dimethylbenzimidazole phosphoribosyltransferase</fullName>
        <ecNumber evidence="3">2.4.2.21</ecNumber>
    </recommendedName>
    <alternativeName>
        <fullName evidence="8">N(1)-alpha-phosphoribosyltransferase</fullName>
    </alternativeName>
</protein>
<dbReference type="PANTHER" id="PTHR43463">
    <property type="entry name" value="NICOTINATE-NUCLEOTIDE--DIMETHYLBENZIMIDAZOLE PHOSPHORIBOSYLTRANSFERASE"/>
    <property type="match status" value="1"/>
</dbReference>
<evidence type="ECO:0000256" key="8">
    <source>
        <dbReference type="ARBA" id="ARBA00030686"/>
    </source>
</evidence>
<dbReference type="SUPFAM" id="SSF52733">
    <property type="entry name" value="Nicotinate mononucleotide:5,6-dimethylbenzimidazole phosphoribosyltransferase (CobT)"/>
    <property type="match status" value="1"/>
</dbReference>
<dbReference type="EMBL" id="PVZC01000008">
    <property type="protein sequence ID" value="PRX96250.1"/>
    <property type="molecule type" value="Genomic_DNA"/>
</dbReference>
<evidence type="ECO:0000256" key="3">
    <source>
        <dbReference type="ARBA" id="ARBA00011991"/>
    </source>
</evidence>
<evidence type="ECO:0000313" key="13">
    <source>
        <dbReference type="Proteomes" id="UP000237846"/>
    </source>
</evidence>
<dbReference type="InterPro" id="IPR012825">
    <property type="entry name" value="BluB"/>
</dbReference>
<dbReference type="RefSeq" id="WP_106251028.1">
    <property type="nucleotide sequence ID" value="NZ_PVZC01000008.1"/>
</dbReference>
<evidence type="ECO:0000256" key="1">
    <source>
        <dbReference type="ARBA" id="ARBA00005049"/>
    </source>
</evidence>
<dbReference type="InterPro" id="IPR029479">
    <property type="entry name" value="Nitroreductase"/>
</dbReference>
<evidence type="ECO:0000256" key="9">
    <source>
        <dbReference type="ARBA" id="ARBA00047340"/>
    </source>
</evidence>
<organism evidence="12 13">
    <name type="scientific">Allonocardiopsis opalescens</name>
    <dbReference type="NCBI Taxonomy" id="1144618"/>
    <lineage>
        <taxon>Bacteria</taxon>
        <taxon>Bacillati</taxon>
        <taxon>Actinomycetota</taxon>
        <taxon>Actinomycetes</taxon>
        <taxon>Streptosporangiales</taxon>
        <taxon>Allonocardiopsis</taxon>
    </lineage>
</organism>
<evidence type="ECO:0000256" key="4">
    <source>
        <dbReference type="ARBA" id="ARBA00015486"/>
    </source>
</evidence>
<gene>
    <name evidence="12" type="ORF">CLV72_108257</name>
</gene>
<evidence type="ECO:0000256" key="5">
    <source>
        <dbReference type="ARBA" id="ARBA00022573"/>
    </source>
</evidence>
<dbReference type="InterPro" id="IPR000415">
    <property type="entry name" value="Nitroreductase-like"/>
</dbReference>